<feature type="transmembrane region" description="Helical" evidence="1">
    <location>
        <begin position="12"/>
        <end position="33"/>
    </location>
</feature>
<dbReference type="InterPro" id="IPR020269">
    <property type="entry name" value="Phage_Mu_Releasin"/>
</dbReference>
<evidence type="ECO:0000256" key="1">
    <source>
        <dbReference type="SAM" id="Phobius"/>
    </source>
</evidence>
<evidence type="ECO:0008006" key="4">
    <source>
        <dbReference type="Google" id="ProtNLM"/>
    </source>
</evidence>
<sequence length="111" mass="12838">MEFDWIPKWFGIISWVVSGLVGLVATIVSLWLSKNFARREELKEVSTSMDVLTTRVTSLENRVDRLPTQEQFNDLSIQLEELRGDMKALTAQLKPANHLIQLLLEQRLNEK</sequence>
<organism evidence="2 3">
    <name type="scientific">Aeromonas veronii AMC34</name>
    <dbReference type="NCBI Taxonomy" id="1073383"/>
    <lineage>
        <taxon>Bacteria</taxon>
        <taxon>Pseudomonadati</taxon>
        <taxon>Pseudomonadota</taxon>
        <taxon>Gammaproteobacteria</taxon>
        <taxon>Aeromonadales</taxon>
        <taxon>Aeromonadaceae</taxon>
        <taxon>Aeromonas</taxon>
    </lineage>
</organism>
<reference evidence="2 3" key="1">
    <citation type="submission" date="2012-06" db="EMBL/GenBank/DDBJ databases">
        <title>The Genome Sequence of Aeromonas veronii AMC34.</title>
        <authorList>
            <consortium name="The Broad Institute Genome Sequencing Platform"/>
            <person name="Earl A."/>
            <person name="Ward D."/>
            <person name="Feldgarden M."/>
            <person name="Gevers D."/>
            <person name="Graf J."/>
            <person name="Tomasi A."/>
            <person name="Horneman A."/>
            <person name="Walker B."/>
            <person name="Young S.K."/>
            <person name="Zeng Q."/>
            <person name="Gargeya S."/>
            <person name="Fitzgerald M."/>
            <person name="Haas B."/>
            <person name="Abouelleil A."/>
            <person name="Alvarado L."/>
            <person name="Arachchi H.M."/>
            <person name="Berlin A.M."/>
            <person name="Chapman S.B."/>
            <person name="Goldberg J."/>
            <person name="Griggs A."/>
            <person name="Gujja S."/>
            <person name="Hansen M."/>
            <person name="Howarth C."/>
            <person name="Imamovic A."/>
            <person name="Larimer J."/>
            <person name="McCowan C."/>
            <person name="Montmayeur A."/>
            <person name="Murphy C."/>
            <person name="Neiman D."/>
            <person name="Pearson M."/>
            <person name="Priest M."/>
            <person name="Roberts A."/>
            <person name="Saif S."/>
            <person name="Shea T."/>
            <person name="Sisk P."/>
            <person name="Sykes S."/>
            <person name="Wortman J."/>
            <person name="Nusbaum C."/>
            <person name="Birren B."/>
        </authorList>
    </citation>
    <scope>NUCLEOTIDE SEQUENCE [LARGE SCALE GENOMIC DNA]</scope>
    <source>
        <strain evidence="2 3">AMC34</strain>
    </source>
</reference>
<dbReference type="PATRIC" id="fig|1073383.3.peg.777"/>
<dbReference type="AlphaFoldDB" id="K1JT73"/>
<comment type="caution">
    <text evidence="2">The sequence shown here is derived from an EMBL/GenBank/DDBJ whole genome shotgun (WGS) entry which is preliminary data.</text>
</comment>
<accession>K1JT73</accession>
<gene>
    <name evidence="2" type="ORF">HMPREF1168_00765</name>
</gene>
<protein>
    <recommendedName>
        <fullName evidence="4">DUF2730 family protein</fullName>
    </recommendedName>
</protein>
<keyword evidence="1" id="KW-1133">Transmembrane helix</keyword>
<dbReference type="Gene3D" id="1.20.1270.70">
    <property type="entry name" value="Designed single chain three-helix bundle"/>
    <property type="match status" value="1"/>
</dbReference>
<keyword evidence="1" id="KW-0472">Membrane</keyword>
<evidence type="ECO:0000313" key="2">
    <source>
        <dbReference type="EMBL" id="EKB22709.1"/>
    </source>
</evidence>
<dbReference type="HOGENOM" id="CLU_175286_0_0_6"/>
<dbReference type="Proteomes" id="UP000006087">
    <property type="component" value="Unassembled WGS sequence"/>
</dbReference>
<name>K1JT73_AERVE</name>
<evidence type="ECO:0000313" key="3">
    <source>
        <dbReference type="Proteomes" id="UP000006087"/>
    </source>
</evidence>
<dbReference type="Pfam" id="PF10805">
    <property type="entry name" value="DUF2730"/>
    <property type="match status" value="1"/>
</dbReference>
<dbReference type="EMBL" id="AGWU01000008">
    <property type="protein sequence ID" value="EKB22709.1"/>
    <property type="molecule type" value="Genomic_DNA"/>
</dbReference>
<proteinExistence type="predicted"/>
<keyword evidence="1" id="KW-0812">Transmembrane</keyword>